<dbReference type="InterPro" id="IPR009071">
    <property type="entry name" value="HMG_box_dom"/>
</dbReference>
<dbReference type="InterPro" id="IPR036910">
    <property type="entry name" value="HMG_box_dom_sf"/>
</dbReference>
<dbReference type="PANTHER" id="PTHR48112">
    <property type="entry name" value="HIGH MOBILITY GROUP PROTEIN DSP1"/>
    <property type="match status" value="1"/>
</dbReference>
<evidence type="ECO:0000256" key="1">
    <source>
        <dbReference type="ARBA" id="ARBA00023125"/>
    </source>
</evidence>
<dbReference type="SMART" id="SM00398">
    <property type="entry name" value="HMG"/>
    <property type="match status" value="1"/>
</dbReference>
<name>A0A9P7B4E6_MAUEX</name>
<dbReference type="GO" id="GO:0003677">
    <property type="term" value="F:DNA binding"/>
    <property type="evidence" value="ECO:0007669"/>
    <property type="project" value="UniProtKB-UniRule"/>
</dbReference>
<dbReference type="Proteomes" id="UP000750334">
    <property type="component" value="Unassembled WGS sequence"/>
</dbReference>
<evidence type="ECO:0000256" key="2">
    <source>
        <dbReference type="PROSITE-ProRule" id="PRU00267"/>
    </source>
</evidence>
<evidence type="ECO:0000313" key="5">
    <source>
        <dbReference type="Proteomes" id="UP000750334"/>
    </source>
</evidence>
<dbReference type="PROSITE" id="PS50118">
    <property type="entry name" value="HMG_BOX_2"/>
    <property type="match status" value="1"/>
</dbReference>
<protein>
    <recommendedName>
        <fullName evidence="3">HMG box domain-containing protein</fullName>
    </recommendedName>
</protein>
<dbReference type="AlphaFoldDB" id="A0A9P7B4E6"/>
<dbReference type="EMBL" id="PUHR01000222">
    <property type="protein sequence ID" value="KAG0658079.1"/>
    <property type="molecule type" value="Genomic_DNA"/>
</dbReference>
<sequence length="154" mass="17978">MIPLHKFTIKPVSLLFRQFSIDSTLFASRSLPSTSKLRDVKRNELLRKKPKRPLNSYMLFCKEQRVKIAEEYPNLKITEVASMMGSTWKQLSETEKLPYQEEAQRLSEAHSTKMAEFERKLPPKKPAGPFVLFAKDIRAQINEEYPDSDFVEKI</sequence>
<organism evidence="4 5">
    <name type="scientific">Maudiozyma exigua</name>
    <name type="common">Yeast</name>
    <name type="synonym">Kazachstania exigua</name>
    <dbReference type="NCBI Taxonomy" id="34358"/>
    <lineage>
        <taxon>Eukaryota</taxon>
        <taxon>Fungi</taxon>
        <taxon>Dikarya</taxon>
        <taxon>Ascomycota</taxon>
        <taxon>Saccharomycotina</taxon>
        <taxon>Saccharomycetes</taxon>
        <taxon>Saccharomycetales</taxon>
        <taxon>Saccharomycetaceae</taxon>
        <taxon>Maudiozyma</taxon>
    </lineage>
</organism>
<dbReference type="GO" id="GO:0005634">
    <property type="term" value="C:nucleus"/>
    <property type="evidence" value="ECO:0007669"/>
    <property type="project" value="UniProtKB-UniRule"/>
</dbReference>
<keyword evidence="2" id="KW-0539">Nucleus</keyword>
<dbReference type="OrthoDB" id="5550281at2759"/>
<evidence type="ECO:0000313" key="4">
    <source>
        <dbReference type="EMBL" id="KAG0658079.1"/>
    </source>
</evidence>
<reference evidence="4 5" key="1">
    <citation type="submission" date="2020-11" db="EMBL/GenBank/DDBJ databases">
        <title>Kefir isolates.</title>
        <authorList>
            <person name="Marcisauskas S."/>
            <person name="Kim Y."/>
            <person name="Blasche S."/>
        </authorList>
    </citation>
    <scope>NUCLEOTIDE SEQUENCE [LARGE SCALE GENOMIC DNA]</scope>
    <source>
        <strain evidence="4 5">OG2</strain>
    </source>
</reference>
<proteinExistence type="predicted"/>
<dbReference type="Gene3D" id="1.10.30.10">
    <property type="entry name" value="High mobility group box domain"/>
    <property type="match status" value="1"/>
</dbReference>
<dbReference type="Pfam" id="PF00505">
    <property type="entry name" value="HMG_box"/>
    <property type="match status" value="1"/>
</dbReference>
<dbReference type="InterPro" id="IPR050342">
    <property type="entry name" value="HMGB"/>
</dbReference>
<keyword evidence="1 2" id="KW-0238">DNA-binding</keyword>
<feature type="domain" description="HMG box" evidence="3">
    <location>
        <begin position="50"/>
        <end position="118"/>
    </location>
</feature>
<gene>
    <name evidence="4" type="ORF">C6P45_002293</name>
</gene>
<feature type="DNA-binding region" description="HMG box" evidence="2">
    <location>
        <begin position="50"/>
        <end position="118"/>
    </location>
</feature>
<dbReference type="GO" id="GO:0006357">
    <property type="term" value="P:regulation of transcription by RNA polymerase II"/>
    <property type="evidence" value="ECO:0007669"/>
    <property type="project" value="TreeGrafter"/>
</dbReference>
<dbReference type="SUPFAM" id="SSF47095">
    <property type="entry name" value="HMG-box"/>
    <property type="match status" value="2"/>
</dbReference>
<accession>A0A9P7B4E6</accession>
<evidence type="ECO:0000259" key="3">
    <source>
        <dbReference type="PROSITE" id="PS50118"/>
    </source>
</evidence>
<dbReference type="PRINTS" id="PR00886">
    <property type="entry name" value="HIGHMOBLTY12"/>
</dbReference>
<keyword evidence="5" id="KW-1185">Reference proteome</keyword>
<dbReference type="PANTHER" id="PTHR48112:SF22">
    <property type="entry name" value="MITOCHONDRIAL TRANSCRIPTION FACTOR A, ISOFORM B"/>
    <property type="match status" value="1"/>
</dbReference>
<comment type="caution">
    <text evidence="4">The sequence shown here is derived from an EMBL/GenBank/DDBJ whole genome shotgun (WGS) entry which is preliminary data.</text>
</comment>